<dbReference type="PIRSF" id="PIRSF000729">
    <property type="entry name" value="GK"/>
    <property type="match status" value="1"/>
</dbReference>
<evidence type="ECO:0000313" key="10">
    <source>
        <dbReference type="EMBL" id="ANB17003.1"/>
    </source>
</evidence>
<dbReference type="STRING" id="1300342.I596_973"/>
<organism evidence="10 11">
    <name type="scientific">Dokdonella koreensis DS-123</name>
    <dbReference type="NCBI Taxonomy" id="1300342"/>
    <lineage>
        <taxon>Bacteria</taxon>
        <taxon>Pseudomonadati</taxon>
        <taxon>Pseudomonadota</taxon>
        <taxon>Gammaproteobacteria</taxon>
        <taxon>Lysobacterales</taxon>
        <taxon>Rhodanobacteraceae</taxon>
        <taxon>Dokdonella</taxon>
    </lineage>
</organism>
<feature type="binding site" evidence="8">
    <location>
        <position position="162"/>
    </location>
    <ligand>
        <name>substrate</name>
    </ligand>
</feature>
<name>A0A160DTQ9_9GAMM</name>
<keyword evidence="3 8" id="KW-0641">Proline biosynthesis</keyword>
<dbReference type="SMART" id="SM00359">
    <property type="entry name" value="PUA"/>
    <property type="match status" value="1"/>
</dbReference>
<dbReference type="PRINTS" id="PR00474">
    <property type="entry name" value="GLU5KINASE"/>
</dbReference>
<comment type="function">
    <text evidence="8">Catalyzes the transfer of a phosphate group to glutamate to form L-glutamate 5-phosphate.</text>
</comment>
<dbReference type="UniPathway" id="UPA00098">
    <property type="reaction ID" value="UER00359"/>
</dbReference>
<proteinExistence type="inferred from homology"/>
<dbReference type="InterPro" id="IPR002478">
    <property type="entry name" value="PUA"/>
</dbReference>
<keyword evidence="4 8" id="KW-0808">Transferase</keyword>
<feature type="binding site" evidence="8">
    <location>
        <begin position="224"/>
        <end position="230"/>
    </location>
    <ligand>
        <name>ATP</name>
        <dbReference type="ChEBI" id="CHEBI:30616"/>
    </ligand>
</feature>
<keyword evidence="7 8" id="KW-0067">ATP-binding</keyword>
<dbReference type="Gene3D" id="2.30.130.10">
    <property type="entry name" value="PUA domain"/>
    <property type="match status" value="1"/>
</dbReference>
<gene>
    <name evidence="8" type="primary">proB</name>
    <name evidence="10" type="ORF">I596_973</name>
</gene>
<dbReference type="InterPro" id="IPR015947">
    <property type="entry name" value="PUA-like_sf"/>
</dbReference>
<reference evidence="10 11" key="1">
    <citation type="submission" date="2016-04" db="EMBL/GenBank/DDBJ databases">
        <title>Complete genome sequence of Dokdonella koreensis DS-123T.</title>
        <authorList>
            <person name="Kim J.F."/>
            <person name="Lee H."/>
            <person name="Kwak M.-J."/>
        </authorList>
    </citation>
    <scope>NUCLEOTIDE SEQUENCE [LARGE SCALE GENOMIC DNA]</scope>
    <source>
        <strain evidence="10 11">DS-123</strain>
    </source>
</reference>
<evidence type="ECO:0000256" key="2">
    <source>
        <dbReference type="ARBA" id="ARBA00022605"/>
    </source>
</evidence>
<evidence type="ECO:0000313" key="11">
    <source>
        <dbReference type="Proteomes" id="UP000076830"/>
    </source>
</evidence>
<dbReference type="Gene3D" id="3.40.1160.10">
    <property type="entry name" value="Acetylglutamate kinase-like"/>
    <property type="match status" value="1"/>
</dbReference>
<dbReference type="CDD" id="cd21157">
    <property type="entry name" value="PUA_G5K"/>
    <property type="match status" value="1"/>
</dbReference>
<dbReference type="Pfam" id="PF00696">
    <property type="entry name" value="AA_kinase"/>
    <property type="match status" value="1"/>
</dbReference>
<dbReference type="GO" id="GO:0004349">
    <property type="term" value="F:glutamate 5-kinase activity"/>
    <property type="evidence" value="ECO:0007669"/>
    <property type="project" value="UniProtKB-UniRule"/>
</dbReference>
<dbReference type="GO" id="GO:0055129">
    <property type="term" value="P:L-proline biosynthetic process"/>
    <property type="evidence" value="ECO:0007669"/>
    <property type="project" value="UniProtKB-UniRule"/>
</dbReference>
<dbReference type="GO" id="GO:0003723">
    <property type="term" value="F:RNA binding"/>
    <property type="evidence" value="ECO:0007669"/>
    <property type="project" value="InterPro"/>
</dbReference>
<comment type="pathway">
    <text evidence="8">Amino-acid biosynthesis; L-proline biosynthesis; L-glutamate 5-semialdehyde from L-glutamate: step 1/2.</text>
</comment>
<evidence type="ECO:0000256" key="7">
    <source>
        <dbReference type="ARBA" id="ARBA00022840"/>
    </source>
</evidence>
<dbReference type="InterPro" id="IPR019797">
    <property type="entry name" value="Glutamate_5-kinase_CS"/>
</dbReference>
<feature type="binding site" evidence="8">
    <location>
        <begin position="182"/>
        <end position="183"/>
    </location>
    <ligand>
        <name>ATP</name>
        <dbReference type="ChEBI" id="CHEBI:30616"/>
    </ligand>
</feature>
<evidence type="ECO:0000256" key="3">
    <source>
        <dbReference type="ARBA" id="ARBA00022650"/>
    </source>
</evidence>
<evidence type="ECO:0000256" key="6">
    <source>
        <dbReference type="ARBA" id="ARBA00022777"/>
    </source>
</evidence>
<evidence type="ECO:0000256" key="5">
    <source>
        <dbReference type="ARBA" id="ARBA00022741"/>
    </source>
</evidence>
<sequence>MSMTTSTSRATFREQRLPAWQRVVVKIGSSLLTGPGGVSTRHALRIGHALAGLIDSGREVLIVSSGAVAAGRALLQARMPEAGALPARQALAAVGQTGVVALWQRFFDRPVAQVLLTHDDLRNRRRYLNARSTLRALLALGAVPIINENDTVSVDELKLGDNDTLAAHVAMVIGADLVVLLTDIDGLYDADPRRNPKARPLHRVARVTPAVRAMAGAAGSAVGTGGMATKLDAAARAADAGIPTAILNGTSARSIDAFARDRLVGTLVAGSRSRPGARKTWLKNAPLAAGRVCVDAGAARALAERGASLLPRGVVDVSGEFVRGDVVEIGVTGRGGVRAVARGVAQYGASEIRKLIGARSEEIGTRLGFTYGPEIVHRDDLALA</sequence>
<dbReference type="InterPro" id="IPR041739">
    <property type="entry name" value="G5K_ProB"/>
</dbReference>
<dbReference type="CDD" id="cd04242">
    <property type="entry name" value="AAK_G5K_ProB"/>
    <property type="match status" value="1"/>
</dbReference>
<dbReference type="PANTHER" id="PTHR43654:SF1">
    <property type="entry name" value="ISOPENTENYL PHOSPHATE KINASE"/>
    <property type="match status" value="1"/>
</dbReference>
<comment type="subcellular location">
    <subcellularLocation>
        <location evidence="8">Cytoplasm</location>
    </subcellularLocation>
</comment>
<dbReference type="SUPFAM" id="SSF88697">
    <property type="entry name" value="PUA domain-like"/>
    <property type="match status" value="1"/>
</dbReference>
<dbReference type="Proteomes" id="UP000076830">
    <property type="component" value="Chromosome"/>
</dbReference>
<keyword evidence="5 8" id="KW-0547">Nucleotide-binding</keyword>
<accession>A0A160DTQ9</accession>
<dbReference type="EMBL" id="CP015249">
    <property type="protein sequence ID" value="ANB17003.1"/>
    <property type="molecule type" value="Genomic_DNA"/>
</dbReference>
<dbReference type="GO" id="GO:0005524">
    <property type="term" value="F:ATP binding"/>
    <property type="evidence" value="ECO:0007669"/>
    <property type="project" value="UniProtKB-KW"/>
</dbReference>
<keyword evidence="2 8" id="KW-0028">Amino-acid biosynthesis</keyword>
<keyword evidence="1 8" id="KW-0963">Cytoplasm</keyword>
<dbReference type="PANTHER" id="PTHR43654">
    <property type="entry name" value="GLUTAMATE 5-KINASE"/>
    <property type="match status" value="1"/>
</dbReference>
<dbReference type="Pfam" id="PF01472">
    <property type="entry name" value="PUA"/>
    <property type="match status" value="1"/>
</dbReference>
<dbReference type="InterPro" id="IPR011529">
    <property type="entry name" value="Glu_5kinase"/>
</dbReference>
<dbReference type="PATRIC" id="fig|1300342.3.peg.950"/>
<feature type="binding site" evidence="8">
    <location>
        <position position="65"/>
    </location>
    <ligand>
        <name>substrate</name>
    </ligand>
</feature>
<evidence type="ECO:0000256" key="8">
    <source>
        <dbReference type="HAMAP-Rule" id="MF_00456"/>
    </source>
</evidence>
<dbReference type="InterPro" id="IPR036393">
    <property type="entry name" value="AceGlu_kinase-like_sf"/>
</dbReference>
<dbReference type="InterPro" id="IPR001057">
    <property type="entry name" value="Glu/AcGlu_kinase"/>
</dbReference>
<dbReference type="InterPro" id="IPR036974">
    <property type="entry name" value="PUA_sf"/>
</dbReference>
<evidence type="ECO:0000256" key="4">
    <source>
        <dbReference type="ARBA" id="ARBA00022679"/>
    </source>
</evidence>
<dbReference type="AlphaFoldDB" id="A0A160DTQ9"/>
<protein>
    <recommendedName>
        <fullName evidence="8">Glutamate 5-kinase</fullName>
        <ecNumber evidence="8">2.7.2.11</ecNumber>
    </recommendedName>
    <alternativeName>
        <fullName evidence="8">Gamma-glutamyl kinase</fullName>
        <shortName evidence="8">GK</shortName>
    </alternativeName>
</protein>
<dbReference type="PROSITE" id="PS00902">
    <property type="entry name" value="GLUTAMATE_5_KINASE"/>
    <property type="match status" value="1"/>
</dbReference>
<dbReference type="FunFam" id="3.40.1160.10:FF:000018">
    <property type="entry name" value="Glutamate 5-kinase"/>
    <property type="match status" value="1"/>
</dbReference>
<keyword evidence="11" id="KW-1185">Reference proteome</keyword>
<dbReference type="EC" id="2.7.2.11" evidence="8"/>
<evidence type="ECO:0000256" key="1">
    <source>
        <dbReference type="ARBA" id="ARBA00022490"/>
    </source>
</evidence>
<dbReference type="NCBIfam" id="TIGR01027">
    <property type="entry name" value="proB"/>
    <property type="match status" value="1"/>
</dbReference>
<evidence type="ECO:0000259" key="9">
    <source>
        <dbReference type="SMART" id="SM00359"/>
    </source>
</evidence>
<keyword evidence="6 8" id="KW-0418">Kinase</keyword>
<dbReference type="HAMAP" id="MF_00456">
    <property type="entry name" value="ProB"/>
    <property type="match status" value="1"/>
</dbReference>
<dbReference type="KEGG" id="dko:I596_973"/>
<dbReference type="SUPFAM" id="SSF53633">
    <property type="entry name" value="Carbamate kinase-like"/>
    <property type="match status" value="1"/>
</dbReference>
<feature type="binding site" evidence="8">
    <location>
        <position position="26"/>
    </location>
    <ligand>
        <name>ATP</name>
        <dbReference type="ChEBI" id="CHEBI:30616"/>
    </ligand>
</feature>
<feature type="binding site" evidence="8">
    <location>
        <position position="150"/>
    </location>
    <ligand>
        <name>substrate</name>
    </ligand>
</feature>
<dbReference type="InterPro" id="IPR005715">
    <property type="entry name" value="Glu_5kinase/COase_Synthase"/>
</dbReference>
<comment type="similarity">
    <text evidence="8">Belongs to the glutamate 5-kinase family.</text>
</comment>
<dbReference type="GO" id="GO:0005829">
    <property type="term" value="C:cytosol"/>
    <property type="evidence" value="ECO:0007669"/>
    <property type="project" value="TreeGrafter"/>
</dbReference>
<comment type="catalytic activity">
    <reaction evidence="8">
        <text>L-glutamate + ATP = L-glutamyl 5-phosphate + ADP</text>
        <dbReference type="Rhea" id="RHEA:14877"/>
        <dbReference type="ChEBI" id="CHEBI:29985"/>
        <dbReference type="ChEBI" id="CHEBI:30616"/>
        <dbReference type="ChEBI" id="CHEBI:58274"/>
        <dbReference type="ChEBI" id="CHEBI:456216"/>
        <dbReference type="EC" id="2.7.2.11"/>
    </reaction>
</comment>
<dbReference type="PROSITE" id="PS50890">
    <property type="entry name" value="PUA"/>
    <property type="match status" value="1"/>
</dbReference>
<feature type="domain" description="PUA" evidence="9">
    <location>
        <begin position="290"/>
        <end position="376"/>
    </location>
</feature>
<dbReference type="InterPro" id="IPR001048">
    <property type="entry name" value="Asp/Glu/Uridylate_kinase"/>
</dbReference>